<gene>
    <name evidence="1" type="ORF">Van01_29330</name>
</gene>
<name>A0ABQ4HVP4_9ACTN</name>
<organism evidence="1 2">
    <name type="scientific">Micromonospora andamanensis</name>
    <dbReference type="NCBI Taxonomy" id="1287068"/>
    <lineage>
        <taxon>Bacteria</taxon>
        <taxon>Bacillati</taxon>
        <taxon>Actinomycetota</taxon>
        <taxon>Actinomycetes</taxon>
        <taxon>Micromonosporales</taxon>
        <taxon>Micromonosporaceae</taxon>
        <taxon>Micromonospora</taxon>
    </lineage>
</organism>
<accession>A0ABQ4HVP4</accession>
<evidence type="ECO:0000313" key="2">
    <source>
        <dbReference type="Proteomes" id="UP000647017"/>
    </source>
</evidence>
<keyword evidence="2" id="KW-1185">Reference proteome</keyword>
<dbReference type="Proteomes" id="UP000647017">
    <property type="component" value="Unassembled WGS sequence"/>
</dbReference>
<evidence type="ECO:0000313" key="1">
    <source>
        <dbReference type="EMBL" id="GIJ09719.1"/>
    </source>
</evidence>
<sequence>MPAMRVADLGPRAVEHFLQAGEVDGAWHLTGHGYLAWTLVGYSSYPSKVTEPLQ</sequence>
<protein>
    <submittedName>
        <fullName evidence="1">Uncharacterized protein</fullName>
    </submittedName>
</protein>
<proteinExistence type="predicted"/>
<comment type="caution">
    <text evidence="1">The sequence shown here is derived from an EMBL/GenBank/DDBJ whole genome shotgun (WGS) entry which is preliminary data.</text>
</comment>
<reference evidence="1 2" key="1">
    <citation type="submission" date="2021-01" db="EMBL/GenBank/DDBJ databases">
        <title>Whole genome shotgun sequence of Verrucosispora andamanensis NBRC 109075.</title>
        <authorList>
            <person name="Komaki H."/>
            <person name="Tamura T."/>
        </authorList>
    </citation>
    <scope>NUCLEOTIDE SEQUENCE [LARGE SCALE GENOMIC DNA]</scope>
    <source>
        <strain evidence="1 2">NBRC 109075</strain>
    </source>
</reference>
<dbReference type="EMBL" id="BOOZ01000014">
    <property type="protein sequence ID" value="GIJ09719.1"/>
    <property type="molecule type" value="Genomic_DNA"/>
</dbReference>